<evidence type="ECO:0000313" key="2">
    <source>
        <dbReference type="Proteomes" id="UP000716291"/>
    </source>
</evidence>
<gene>
    <name evidence="1" type="ORF">G6F64_008416</name>
</gene>
<evidence type="ECO:0000313" key="1">
    <source>
        <dbReference type="EMBL" id="KAG1305398.1"/>
    </source>
</evidence>
<accession>A0A9P6X531</accession>
<dbReference type="AlphaFoldDB" id="A0A9P6X531"/>
<protein>
    <recommendedName>
        <fullName evidence="3">Reverse transcriptase domain-containing protein</fullName>
    </recommendedName>
</protein>
<organism evidence="1 2">
    <name type="scientific">Rhizopus oryzae</name>
    <name type="common">Mucormycosis agent</name>
    <name type="synonym">Rhizopus arrhizus var. delemar</name>
    <dbReference type="NCBI Taxonomy" id="64495"/>
    <lineage>
        <taxon>Eukaryota</taxon>
        <taxon>Fungi</taxon>
        <taxon>Fungi incertae sedis</taxon>
        <taxon>Mucoromycota</taxon>
        <taxon>Mucoromycotina</taxon>
        <taxon>Mucoromycetes</taxon>
        <taxon>Mucorales</taxon>
        <taxon>Mucorineae</taxon>
        <taxon>Rhizopodaceae</taxon>
        <taxon>Rhizopus</taxon>
    </lineage>
</organism>
<reference evidence="1" key="1">
    <citation type="journal article" date="2020" name="Microb. Genom.">
        <title>Genetic diversity of clinical and environmental Mucorales isolates obtained from an investigation of mucormycosis cases among solid organ transplant recipients.</title>
        <authorList>
            <person name="Nguyen M.H."/>
            <person name="Kaul D."/>
            <person name="Muto C."/>
            <person name="Cheng S.J."/>
            <person name="Richter R.A."/>
            <person name="Bruno V.M."/>
            <person name="Liu G."/>
            <person name="Beyhan S."/>
            <person name="Sundermann A.J."/>
            <person name="Mounaud S."/>
            <person name="Pasculle A.W."/>
            <person name="Nierman W.C."/>
            <person name="Driscoll E."/>
            <person name="Cumbie R."/>
            <person name="Clancy C.J."/>
            <person name="Dupont C.L."/>
        </authorList>
    </citation>
    <scope>NUCLEOTIDE SEQUENCE</scope>
    <source>
        <strain evidence="1">GL11</strain>
    </source>
</reference>
<dbReference type="EMBL" id="JAANQT010001377">
    <property type="protein sequence ID" value="KAG1305398.1"/>
    <property type="molecule type" value="Genomic_DNA"/>
</dbReference>
<dbReference type="PANTHER" id="PTHR19446">
    <property type="entry name" value="REVERSE TRANSCRIPTASES"/>
    <property type="match status" value="1"/>
</dbReference>
<name>A0A9P6X531_RHIOR</name>
<comment type="caution">
    <text evidence="1">The sequence shown here is derived from an EMBL/GenBank/DDBJ whole genome shotgun (WGS) entry which is preliminary data.</text>
</comment>
<dbReference type="Proteomes" id="UP000716291">
    <property type="component" value="Unassembled WGS sequence"/>
</dbReference>
<evidence type="ECO:0008006" key="3">
    <source>
        <dbReference type="Google" id="ProtNLM"/>
    </source>
</evidence>
<sequence>MKQLVHPTTGALCSTSNEMLDAAIQFYSNSYSPEPIDNPAIDDLLSAISDSLRLSDSNQRFLTKSFTYDDLIEGVPRCPRRSSPGLDGLPYEILQLIFIHPASKDLVLQVYNDALSKGVFPPSWFSTSVSLLPKKGDLKDLKNWRPISLINADANEFKPQITLDNLWVLRQLYLFG</sequence>
<keyword evidence="2" id="KW-1185">Reference proteome</keyword>
<proteinExistence type="predicted"/>